<name>A0A0C2M033_THEKT</name>
<dbReference type="Proteomes" id="UP000031668">
    <property type="component" value="Unassembled WGS sequence"/>
</dbReference>
<organism evidence="1 2">
    <name type="scientific">Thelohanellus kitauei</name>
    <name type="common">Myxosporean</name>
    <dbReference type="NCBI Taxonomy" id="669202"/>
    <lineage>
        <taxon>Eukaryota</taxon>
        <taxon>Metazoa</taxon>
        <taxon>Cnidaria</taxon>
        <taxon>Myxozoa</taxon>
        <taxon>Myxosporea</taxon>
        <taxon>Bivalvulida</taxon>
        <taxon>Platysporina</taxon>
        <taxon>Myxobolidae</taxon>
        <taxon>Thelohanellus</taxon>
    </lineage>
</organism>
<reference evidence="1 2" key="1">
    <citation type="journal article" date="2014" name="Genome Biol. Evol.">
        <title>The genome of the myxosporean Thelohanellus kitauei shows adaptations to nutrient acquisition within its fish host.</title>
        <authorList>
            <person name="Yang Y."/>
            <person name="Xiong J."/>
            <person name="Zhou Z."/>
            <person name="Huo F."/>
            <person name="Miao W."/>
            <person name="Ran C."/>
            <person name="Liu Y."/>
            <person name="Zhang J."/>
            <person name="Feng J."/>
            <person name="Wang M."/>
            <person name="Wang M."/>
            <person name="Wang L."/>
            <person name="Yao B."/>
        </authorList>
    </citation>
    <scope>NUCLEOTIDE SEQUENCE [LARGE SCALE GENOMIC DNA]</scope>
    <source>
        <strain evidence="1">Wuqing</strain>
    </source>
</reference>
<dbReference type="EMBL" id="JWZT01005635">
    <property type="protein sequence ID" value="KII60405.1"/>
    <property type="molecule type" value="Genomic_DNA"/>
</dbReference>
<accession>A0A0C2M033</accession>
<keyword evidence="2" id="KW-1185">Reference proteome</keyword>
<evidence type="ECO:0000313" key="2">
    <source>
        <dbReference type="Proteomes" id="UP000031668"/>
    </source>
</evidence>
<comment type="caution">
    <text evidence="1">The sequence shown here is derived from an EMBL/GenBank/DDBJ whole genome shotgun (WGS) entry which is preliminary data.</text>
</comment>
<proteinExistence type="predicted"/>
<gene>
    <name evidence="1" type="ORF">RF11_13094</name>
</gene>
<dbReference type="AlphaFoldDB" id="A0A0C2M033"/>
<sequence length="120" mass="14131">MKCRIIRKKLPFINTKADDKHMVVLNWMHEFYIKLDLGIFKLDTRPTRLEAIVYIHAPVFEANRLGIKNRTASNNIRWEAQSIIWKKGVLEMIDSLIKDVKSTWLTVNITEDVRTISYIS</sequence>
<protein>
    <submittedName>
        <fullName evidence="1">Uncharacterized protein</fullName>
    </submittedName>
</protein>
<evidence type="ECO:0000313" key="1">
    <source>
        <dbReference type="EMBL" id="KII60405.1"/>
    </source>
</evidence>